<feature type="compositionally biased region" description="Pro residues" evidence="4">
    <location>
        <begin position="243"/>
        <end position="255"/>
    </location>
</feature>
<evidence type="ECO:0000259" key="5">
    <source>
        <dbReference type="PROSITE" id="PS50102"/>
    </source>
</evidence>
<dbReference type="Gene3D" id="1.25.40.630">
    <property type="match status" value="1"/>
</dbReference>
<dbReference type="CDD" id="cd12398">
    <property type="entry name" value="RRM_CSTF2_RNA15_like"/>
    <property type="match status" value="1"/>
</dbReference>
<feature type="region of interest" description="Disordered" evidence="4">
    <location>
        <begin position="84"/>
        <end position="110"/>
    </location>
</feature>
<gene>
    <name evidence="6" type="ORF">LTR97_002493</name>
</gene>
<dbReference type="Pfam" id="PF00076">
    <property type="entry name" value="RRM_1"/>
    <property type="match status" value="1"/>
</dbReference>
<dbReference type="PROSITE" id="PS50102">
    <property type="entry name" value="RRM"/>
    <property type="match status" value="1"/>
</dbReference>
<dbReference type="GO" id="GO:0031124">
    <property type="term" value="P:mRNA 3'-end processing"/>
    <property type="evidence" value="ECO:0007669"/>
    <property type="project" value="InterPro"/>
</dbReference>
<dbReference type="GO" id="GO:0003729">
    <property type="term" value="F:mRNA binding"/>
    <property type="evidence" value="ECO:0007669"/>
    <property type="project" value="TreeGrafter"/>
</dbReference>
<dbReference type="PANTHER" id="PTHR45735:SF2">
    <property type="entry name" value="CLEAVAGE STIMULATION FACTOR SUBUNIT 2"/>
    <property type="match status" value="1"/>
</dbReference>
<evidence type="ECO:0000313" key="6">
    <source>
        <dbReference type="EMBL" id="KAK5705375.1"/>
    </source>
</evidence>
<comment type="caution">
    <text evidence="6">The sequence shown here is derived from an EMBL/GenBank/DDBJ whole genome shotgun (WGS) entry which is preliminary data.</text>
</comment>
<dbReference type="Pfam" id="PF14327">
    <property type="entry name" value="CSTF2_hinge"/>
    <property type="match status" value="1"/>
</dbReference>
<feature type="compositionally biased region" description="Low complexity" evidence="4">
    <location>
        <begin position="214"/>
        <end position="242"/>
    </location>
</feature>
<keyword evidence="2" id="KW-0539">Nucleus</keyword>
<reference evidence="6" key="1">
    <citation type="submission" date="2023-08" db="EMBL/GenBank/DDBJ databases">
        <title>Black Yeasts Isolated from many extreme environments.</title>
        <authorList>
            <person name="Coleine C."/>
            <person name="Stajich J.E."/>
            <person name="Selbmann L."/>
        </authorList>
    </citation>
    <scope>NUCLEOTIDE SEQUENCE</scope>
    <source>
        <strain evidence="6">CCFEE 5810</strain>
    </source>
</reference>
<evidence type="ECO:0000256" key="1">
    <source>
        <dbReference type="ARBA" id="ARBA00004123"/>
    </source>
</evidence>
<feature type="compositionally biased region" description="Low complexity" evidence="4">
    <location>
        <begin position="306"/>
        <end position="323"/>
    </location>
</feature>
<feature type="compositionally biased region" description="Gly residues" evidence="4">
    <location>
        <begin position="324"/>
        <end position="334"/>
    </location>
</feature>
<dbReference type="GO" id="GO:0005847">
    <property type="term" value="C:mRNA cleavage and polyadenylation specificity factor complex"/>
    <property type="evidence" value="ECO:0007669"/>
    <property type="project" value="TreeGrafter"/>
</dbReference>
<dbReference type="PANTHER" id="PTHR45735">
    <property type="entry name" value="CLEAVAGE STIMULATION FACTOR SUBUNIT 2"/>
    <property type="match status" value="1"/>
</dbReference>
<dbReference type="InterPro" id="IPR026896">
    <property type="entry name" value="CSTF_C"/>
</dbReference>
<sequence>MAAREKGGRVVFIGNIPYGVSEEQICEIFGRVGTVVNFRLVYDKETQRPKGFGFLEYTDVDAAASAVRNLNDFEVMGRTLRVDYSNDNGGGGAKKDGDGGAMAGRAPPPAHFNLNPSGVGAGQINGGGGMPLPDGLTAPDAISRTLSAIPAPQLLDILSQMKGMSISNPAQATALLAQAPQLGYAMFQALLLCGLVDTNILGSLIQGGAPPPAAAQAPPQSSVQQTVYQQPPMPPQQQQQQQAPPPQHQYPPPQPQQYQQQPGPPQGYPPQQSYPPPHAQPPQGYPPQHAQHQPYPAYAPAPTPPVQHQAYAAPPPQQQQQQQGYGGGGAGGVVYPGIPPEQQAAIAQIMSLSPAAIYAMEPMARQQVMELRGRFGAPV</sequence>
<name>A0AAN7WAQ6_9PEZI</name>
<protein>
    <recommendedName>
        <fullName evidence="5">RRM domain-containing protein</fullName>
    </recommendedName>
</protein>
<evidence type="ECO:0000256" key="4">
    <source>
        <dbReference type="SAM" id="MobiDB-lite"/>
    </source>
</evidence>
<dbReference type="InterPro" id="IPR000504">
    <property type="entry name" value="RRM_dom"/>
</dbReference>
<dbReference type="Gene3D" id="3.30.70.330">
    <property type="match status" value="1"/>
</dbReference>
<dbReference type="Pfam" id="PF14304">
    <property type="entry name" value="CSTF_C"/>
    <property type="match status" value="1"/>
</dbReference>
<feature type="domain" description="RRM" evidence="5">
    <location>
        <begin position="9"/>
        <end position="87"/>
    </location>
</feature>
<feature type="compositionally biased region" description="Low complexity" evidence="4">
    <location>
        <begin position="286"/>
        <end position="296"/>
    </location>
</feature>
<dbReference type="SMART" id="SM00360">
    <property type="entry name" value="RRM"/>
    <property type="match status" value="1"/>
</dbReference>
<organism evidence="6 7">
    <name type="scientific">Elasticomyces elasticus</name>
    <dbReference type="NCBI Taxonomy" id="574655"/>
    <lineage>
        <taxon>Eukaryota</taxon>
        <taxon>Fungi</taxon>
        <taxon>Dikarya</taxon>
        <taxon>Ascomycota</taxon>
        <taxon>Pezizomycotina</taxon>
        <taxon>Dothideomycetes</taxon>
        <taxon>Dothideomycetidae</taxon>
        <taxon>Mycosphaerellales</taxon>
        <taxon>Teratosphaeriaceae</taxon>
        <taxon>Elasticomyces</taxon>
    </lineage>
</organism>
<comment type="subcellular location">
    <subcellularLocation>
        <location evidence="1">Nucleus</location>
    </subcellularLocation>
</comment>
<evidence type="ECO:0000256" key="3">
    <source>
        <dbReference type="PROSITE-ProRule" id="PRU00176"/>
    </source>
</evidence>
<dbReference type="SUPFAM" id="SSF54928">
    <property type="entry name" value="RNA-binding domain, RBD"/>
    <property type="match status" value="1"/>
</dbReference>
<dbReference type="InterPro" id="IPR035979">
    <property type="entry name" value="RBD_domain_sf"/>
</dbReference>
<keyword evidence="3" id="KW-0694">RNA-binding</keyword>
<dbReference type="InterPro" id="IPR038192">
    <property type="entry name" value="CSTF_C_sf"/>
</dbReference>
<dbReference type="AlphaFoldDB" id="A0AAN7WAQ6"/>
<feature type="region of interest" description="Disordered" evidence="4">
    <location>
        <begin position="209"/>
        <end position="334"/>
    </location>
</feature>
<evidence type="ECO:0000256" key="2">
    <source>
        <dbReference type="ARBA" id="ARBA00023242"/>
    </source>
</evidence>
<dbReference type="EMBL" id="JAVRQU010000003">
    <property type="protein sequence ID" value="KAK5705375.1"/>
    <property type="molecule type" value="Genomic_DNA"/>
</dbReference>
<feature type="compositionally biased region" description="Pro residues" evidence="4">
    <location>
        <begin position="262"/>
        <end position="285"/>
    </location>
</feature>
<evidence type="ECO:0000313" key="7">
    <source>
        <dbReference type="Proteomes" id="UP001310594"/>
    </source>
</evidence>
<dbReference type="Gene3D" id="1.10.20.70">
    <property type="entry name" value="Transcription termination and cleavage factor, C-terminal domain"/>
    <property type="match status" value="1"/>
</dbReference>
<dbReference type="InterPro" id="IPR025742">
    <property type="entry name" value="CSTF2_hinge"/>
</dbReference>
<dbReference type="InterPro" id="IPR012677">
    <property type="entry name" value="Nucleotide-bd_a/b_plait_sf"/>
</dbReference>
<dbReference type="Proteomes" id="UP001310594">
    <property type="component" value="Unassembled WGS sequence"/>
</dbReference>
<accession>A0AAN7WAQ6</accession>
<proteinExistence type="predicted"/>